<name>A0A1I5PE48_9BACT</name>
<dbReference type="AlphaFoldDB" id="A0A1I5PE48"/>
<dbReference type="EMBL" id="FOXH01000002">
    <property type="protein sequence ID" value="SFP31766.1"/>
    <property type="molecule type" value="Genomic_DNA"/>
</dbReference>
<dbReference type="Proteomes" id="UP000199306">
    <property type="component" value="Unassembled WGS sequence"/>
</dbReference>
<proteinExistence type="predicted"/>
<gene>
    <name evidence="1" type="ORF">SAMN04515674_102406</name>
</gene>
<reference evidence="1 2" key="1">
    <citation type="submission" date="2016-10" db="EMBL/GenBank/DDBJ databases">
        <authorList>
            <person name="de Groot N.N."/>
        </authorList>
    </citation>
    <scope>NUCLEOTIDE SEQUENCE [LARGE SCALE GENOMIC DNA]</scope>
    <source>
        <strain evidence="2">E92,LMG 26720,CCM 7988</strain>
    </source>
</reference>
<dbReference type="RefSeq" id="WP_092013179.1">
    <property type="nucleotide sequence ID" value="NZ_FOXH01000002.1"/>
</dbReference>
<evidence type="ECO:0000313" key="1">
    <source>
        <dbReference type="EMBL" id="SFP31766.1"/>
    </source>
</evidence>
<protein>
    <submittedName>
        <fullName evidence="1">Uncharacterized protein</fullName>
    </submittedName>
</protein>
<sequence>MTNTENLWPDIIMEEEIRSPKIILKEQANFLGEITKNILAGEVDTSSFNNTIFNSFSIVAPLLNNYKYKLFEIRHTMVLYPCSIEFEGITIKILNEKDLVDVLKSIFNNDTTKKVIQSLIAQSKEV</sequence>
<dbReference type="STRING" id="1079859.SAMN04515674_102406"/>
<organism evidence="1 2">
    <name type="scientific">Pseudarcicella hirudinis</name>
    <dbReference type="NCBI Taxonomy" id="1079859"/>
    <lineage>
        <taxon>Bacteria</taxon>
        <taxon>Pseudomonadati</taxon>
        <taxon>Bacteroidota</taxon>
        <taxon>Cytophagia</taxon>
        <taxon>Cytophagales</taxon>
        <taxon>Flectobacillaceae</taxon>
        <taxon>Pseudarcicella</taxon>
    </lineage>
</organism>
<dbReference type="OrthoDB" id="962191at2"/>
<keyword evidence="2" id="KW-1185">Reference proteome</keyword>
<accession>A0A1I5PE48</accession>
<evidence type="ECO:0000313" key="2">
    <source>
        <dbReference type="Proteomes" id="UP000199306"/>
    </source>
</evidence>